<reference evidence="2" key="2">
    <citation type="submission" date="2021-04" db="EMBL/GenBank/DDBJ databases">
        <authorList>
            <person name="Gilroy R."/>
        </authorList>
    </citation>
    <scope>NUCLEOTIDE SEQUENCE</scope>
    <source>
        <strain evidence="2">ChiSjej3B21-8574</strain>
    </source>
</reference>
<dbReference type="Proteomes" id="UP000823904">
    <property type="component" value="Unassembled WGS sequence"/>
</dbReference>
<proteinExistence type="predicted"/>
<evidence type="ECO:0008006" key="4">
    <source>
        <dbReference type="Google" id="ProtNLM"/>
    </source>
</evidence>
<evidence type="ECO:0000313" key="2">
    <source>
        <dbReference type="EMBL" id="HJC50619.1"/>
    </source>
</evidence>
<comment type="caution">
    <text evidence="2">The sequence shown here is derived from an EMBL/GenBank/DDBJ whole genome shotgun (WGS) entry which is preliminary data.</text>
</comment>
<dbReference type="EMBL" id="DWWD01000032">
    <property type="protein sequence ID" value="HJC50619.1"/>
    <property type="molecule type" value="Genomic_DNA"/>
</dbReference>
<protein>
    <recommendedName>
        <fullName evidence="4">Transmembrane protein</fullName>
    </recommendedName>
</protein>
<feature type="transmembrane region" description="Helical" evidence="1">
    <location>
        <begin position="181"/>
        <end position="202"/>
    </location>
</feature>
<keyword evidence="1" id="KW-0812">Transmembrane</keyword>
<keyword evidence="1" id="KW-1133">Transmembrane helix</keyword>
<dbReference type="AlphaFoldDB" id="A0A9D2PJW6"/>
<reference evidence="2" key="1">
    <citation type="journal article" date="2021" name="PeerJ">
        <title>Extensive microbial diversity within the chicken gut microbiome revealed by metagenomics and culture.</title>
        <authorList>
            <person name="Gilroy R."/>
            <person name="Ravi A."/>
            <person name="Getino M."/>
            <person name="Pursley I."/>
            <person name="Horton D.L."/>
            <person name="Alikhan N.F."/>
            <person name="Baker D."/>
            <person name="Gharbi K."/>
            <person name="Hall N."/>
            <person name="Watson M."/>
            <person name="Adriaenssens E.M."/>
            <person name="Foster-Nyarko E."/>
            <person name="Jarju S."/>
            <person name="Secka A."/>
            <person name="Antonio M."/>
            <person name="Oren A."/>
            <person name="Chaudhuri R.R."/>
            <person name="La Ragione R."/>
            <person name="Hildebrand F."/>
            <person name="Pallen M.J."/>
        </authorList>
    </citation>
    <scope>NUCLEOTIDE SEQUENCE</scope>
    <source>
        <strain evidence="2">ChiSjej3B21-8574</strain>
    </source>
</reference>
<name>A0A9D2PJW6_9FIRM</name>
<sequence>MSYFTLQHVKKYMIKQSPQEDLRVNQTSFSWEGRINEISNQGVTQSFMSDGDFNRIKISFLNPKQISDQNYILEIQDKNKNALRRIEFSSNNITSSKMHTFKIKKINVECKQRYYLKIYPKQEYTQNIGVNSALYSLYNQYKEAPDYYPEGQLYHKENMLKNNDLTFLVLNECTDSTFSPYVFFSIWGALIIIEIKISIYFSKNIIGDRRKK</sequence>
<accession>A0A9D2PJW6</accession>
<organism evidence="2 3">
    <name type="scientific">Candidatus Anaerostipes avistercoris</name>
    <dbReference type="NCBI Taxonomy" id="2838462"/>
    <lineage>
        <taxon>Bacteria</taxon>
        <taxon>Bacillati</taxon>
        <taxon>Bacillota</taxon>
        <taxon>Clostridia</taxon>
        <taxon>Lachnospirales</taxon>
        <taxon>Lachnospiraceae</taxon>
        <taxon>Anaerostipes</taxon>
    </lineage>
</organism>
<keyword evidence="1" id="KW-0472">Membrane</keyword>
<evidence type="ECO:0000256" key="1">
    <source>
        <dbReference type="SAM" id="Phobius"/>
    </source>
</evidence>
<evidence type="ECO:0000313" key="3">
    <source>
        <dbReference type="Proteomes" id="UP000823904"/>
    </source>
</evidence>
<gene>
    <name evidence="2" type="ORF">H9754_08635</name>
</gene>